<reference evidence="1" key="1">
    <citation type="submission" date="2016-10" db="EMBL/GenBank/DDBJ databases">
        <title>Sequence of Gallionella enrichment culture.</title>
        <authorList>
            <person name="Poehlein A."/>
            <person name="Muehling M."/>
            <person name="Daniel R."/>
        </authorList>
    </citation>
    <scope>NUCLEOTIDE SEQUENCE</scope>
</reference>
<dbReference type="EMBL" id="MLJW01007839">
    <property type="protein sequence ID" value="OIQ64785.1"/>
    <property type="molecule type" value="Genomic_DNA"/>
</dbReference>
<organism evidence="1">
    <name type="scientific">mine drainage metagenome</name>
    <dbReference type="NCBI Taxonomy" id="410659"/>
    <lineage>
        <taxon>unclassified sequences</taxon>
        <taxon>metagenomes</taxon>
        <taxon>ecological metagenomes</taxon>
    </lineage>
</organism>
<proteinExistence type="predicted"/>
<gene>
    <name evidence="1" type="ORF">GALL_536640</name>
</gene>
<evidence type="ECO:0000313" key="1">
    <source>
        <dbReference type="EMBL" id="OIQ64785.1"/>
    </source>
</evidence>
<accession>A0A1J5NZS8</accession>
<name>A0A1J5NZS8_9ZZZZ</name>
<sequence>MQFGAQIGVIAEDCNHVAQVVTRLDQAFSGVFALRDRDQLCVAFEKISDFPDESRSFFDRPRGENSRIKRGARSIYRSERVINCGFGNDGY</sequence>
<protein>
    <submittedName>
        <fullName evidence="1">Uncharacterized protein</fullName>
    </submittedName>
</protein>
<comment type="caution">
    <text evidence="1">The sequence shown here is derived from an EMBL/GenBank/DDBJ whole genome shotgun (WGS) entry which is preliminary data.</text>
</comment>
<dbReference type="AlphaFoldDB" id="A0A1J5NZS8"/>